<keyword evidence="6" id="KW-1185">Reference proteome</keyword>
<comment type="similarity">
    <text evidence="1">Belongs to the iron-containing alcohol dehydrogenase family.</text>
</comment>
<dbReference type="InterPro" id="IPR056798">
    <property type="entry name" value="ADH_Fe_C"/>
</dbReference>
<dbReference type="InterPro" id="IPR039697">
    <property type="entry name" value="Alcohol_dehydrogenase_Fe"/>
</dbReference>
<evidence type="ECO:0000259" key="3">
    <source>
        <dbReference type="Pfam" id="PF00465"/>
    </source>
</evidence>
<sequence>MLTEFNFHAPSFVVAGRNSVHQTGELLKQWGAGKNIMVVCGNKTYSLGLLNSLLDSIRSGGFTPCVFHGSLPDAPVETVRSGITYAKEHDVSAIVAFGGGSAMDTAKAIACMLDVDGDIIAYCKGQIKPIRRSNLLFAIPTTCGTGSESTDIGVVLDQEANYKYIFANPFAGPDVAILDPVLLTALSPSMIAATAMDAFSHSAEAYTCKAANVMMEPLALASMEMIVKHLPAAMKEPGNLEELEQLLIASCMAGQAFTQVGLHLGHAIAHGVGVYGHVHHGTACALVLPYALSSVSEVIPDRIARIGKILGAEIPAQAAPKEIGRIVSDSLQSFNRSIGIGRLSDYGVTEEQLDSMAEYAIHEGGTQGNSFRPSPKAEVVEYLKSIL</sequence>
<reference evidence="5 6" key="1">
    <citation type="journal article" date="2021" name="ISME Commun">
        <title>Automated analysis of genomic sequences facilitates high-throughput and comprehensive description of bacteria.</title>
        <authorList>
            <person name="Hitch T.C.A."/>
        </authorList>
    </citation>
    <scope>NUCLEOTIDE SEQUENCE [LARGE SCALE GENOMIC DNA]</scope>
    <source>
        <strain evidence="5 6">Sanger_34</strain>
    </source>
</reference>
<dbReference type="CDD" id="cd14863">
    <property type="entry name" value="Fe-ADH-like"/>
    <property type="match status" value="1"/>
</dbReference>
<dbReference type="PANTHER" id="PTHR11496">
    <property type="entry name" value="ALCOHOL DEHYDROGENASE"/>
    <property type="match status" value="1"/>
</dbReference>
<evidence type="ECO:0000313" key="5">
    <source>
        <dbReference type="EMBL" id="MCU6790411.1"/>
    </source>
</evidence>
<evidence type="ECO:0000256" key="2">
    <source>
        <dbReference type="ARBA" id="ARBA00023002"/>
    </source>
</evidence>
<feature type="domain" description="Alcohol dehydrogenase iron-type/glycerol dehydrogenase GldA" evidence="3">
    <location>
        <begin position="10"/>
        <end position="180"/>
    </location>
</feature>
<organism evidence="5 6">
    <name type="scientific">Agathobaculum ammoniilyticum</name>
    <dbReference type="NCBI Taxonomy" id="2981778"/>
    <lineage>
        <taxon>Bacteria</taxon>
        <taxon>Bacillati</taxon>
        <taxon>Bacillota</taxon>
        <taxon>Clostridia</taxon>
        <taxon>Eubacteriales</taxon>
        <taxon>Butyricicoccaceae</taxon>
        <taxon>Agathobaculum</taxon>
    </lineage>
</organism>
<name>A0ABT2U716_9FIRM</name>
<evidence type="ECO:0000259" key="4">
    <source>
        <dbReference type="Pfam" id="PF25137"/>
    </source>
</evidence>
<gene>
    <name evidence="5" type="ORF">OCV66_15160</name>
</gene>
<dbReference type="Gene3D" id="1.20.1090.10">
    <property type="entry name" value="Dehydroquinate synthase-like - alpha domain"/>
    <property type="match status" value="1"/>
</dbReference>
<dbReference type="Proteomes" id="UP001652397">
    <property type="component" value="Unassembled WGS sequence"/>
</dbReference>
<dbReference type="RefSeq" id="WP_147574618.1">
    <property type="nucleotide sequence ID" value="NZ_JAOQJE010000027.1"/>
</dbReference>
<proteinExistence type="inferred from homology"/>
<dbReference type="Gene3D" id="3.40.50.1970">
    <property type="match status" value="1"/>
</dbReference>
<dbReference type="SUPFAM" id="SSF56796">
    <property type="entry name" value="Dehydroquinate synthase-like"/>
    <property type="match status" value="1"/>
</dbReference>
<evidence type="ECO:0000313" key="6">
    <source>
        <dbReference type="Proteomes" id="UP001652397"/>
    </source>
</evidence>
<accession>A0ABT2U716</accession>
<comment type="caution">
    <text evidence="5">The sequence shown here is derived from an EMBL/GenBank/DDBJ whole genome shotgun (WGS) entry which is preliminary data.</text>
</comment>
<dbReference type="Pfam" id="PF00465">
    <property type="entry name" value="Fe-ADH"/>
    <property type="match status" value="1"/>
</dbReference>
<dbReference type="EMBL" id="JAOQJE010000027">
    <property type="protein sequence ID" value="MCU6790411.1"/>
    <property type="molecule type" value="Genomic_DNA"/>
</dbReference>
<keyword evidence="2" id="KW-0560">Oxidoreductase</keyword>
<dbReference type="PANTHER" id="PTHR11496:SF102">
    <property type="entry name" value="ALCOHOL DEHYDROGENASE 4"/>
    <property type="match status" value="1"/>
</dbReference>
<dbReference type="Pfam" id="PF25137">
    <property type="entry name" value="ADH_Fe_C"/>
    <property type="match status" value="1"/>
</dbReference>
<evidence type="ECO:0000256" key="1">
    <source>
        <dbReference type="ARBA" id="ARBA00007358"/>
    </source>
</evidence>
<protein>
    <submittedName>
        <fullName evidence="5">Iron-containing alcohol dehydrogenase</fullName>
    </submittedName>
</protein>
<feature type="domain" description="Fe-containing alcohol dehydrogenase-like C-terminal" evidence="4">
    <location>
        <begin position="192"/>
        <end position="386"/>
    </location>
</feature>
<dbReference type="InterPro" id="IPR001670">
    <property type="entry name" value="ADH_Fe/GldA"/>
</dbReference>